<dbReference type="InterPro" id="IPR007208">
    <property type="entry name" value="MrpF/PhaF-like"/>
</dbReference>
<organism evidence="9 10">
    <name type="scientific">Nocardiopsis ansamitocini</name>
    <dbReference type="NCBI Taxonomy" id="1670832"/>
    <lineage>
        <taxon>Bacteria</taxon>
        <taxon>Bacillati</taxon>
        <taxon>Actinomycetota</taxon>
        <taxon>Actinomycetes</taxon>
        <taxon>Streptosporangiales</taxon>
        <taxon>Nocardiopsidaceae</taxon>
        <taxon>Nocardiopsis</taxon>
    </lineage>
</organism>
<comment type="similarity">
    <text evidence="2">Belongs to the CPA3 antiporters (TC 2.A.63) subunit F family.</text>
</comment>
<evidence type="ECO:0000313" key="9">
    <source>
        <dbReference type="EMBL" id="GLU47569.1"/>
    </source>
</evidence>
<dbReference type="EMBL" id="BSQG01000002">
    <property type="protein sequence ID" value="GLU47569.1"/>
    <property type="molecule type" value="Genomic_DNA"/>
</dbReference>
<dbReference type="Proteomes" id="UP001165092">
    <property type="component" value="Unassembled WGS sequence"/>
</dbReference>
<sequence length="99" mass="10278">MNYLWVTVAVLLGAASLLSLARLVIGPTILDRALSVDVLLASAIAGIGSFAAFNRDPTVLPTLLVLSLLGFVGSISISRFVAKRRPSTHGASGEKEDAS</sequence>
<keyword evidence="10" id="KW-1185">Reference proteome</keyword>
<evidence type="ECO:0008006" key="11">
    <source>
        <dbReference type="Google" id="ProtNLM"/>
    </source>
</evidence>
<proteinExistence type="inferred from homology"/>
<evidence type="ECO:0000256" key="6">
    <source>
        <dbReference type="ARBA" id="ARBA00022989"/>
    </source>
</evidence>
<feature type="transmembrane region" description="Helical" evidence="8">
    <location>
        <begin position="6"/>
        <end position="25"/>
    </location>
</feature>
<accession>A0A9W6UID5</accession>
<feature type="transmembrane region" description="Helical" evidence="8">
    <location>
        <begin position="59"/>
        <end position="82"/>
    </location>
</feature>
<reference evidence="9" key="1">
    <citation type="submission" date="2023-02" db="EMBL/GenBank/DDBJ databases">
        <title>Nocardiopsis ansamitocini NBRC 112285.</title>
        <authorList>
            <person name="Ichikawa N."/>
            <person name="Sato H."/>
            <person name="Tonouchi N."/>
        </authorList>
    </citation>
    <scope>NUCLEOTIDE SEQUENCE</scope>
    <source>
        <strain evidence="9">NBRC 112285</strain>
    </source>
</reference>
<keyword evidence="7 8" id="KW-0472">Membrane</keyword>
<dbReference type="GO" id="GO:0005886">
    <property type="term" value="C:plasma membrane"/>
    <property type="evidence" value="ECO:0007669"/>
    <property type="project" value="UniProtKB-SubCell"/>
</dbReference>
<evidence type="ECO:0000256" key="4">
    <source>
        <dbReference type="ARBA" id="ARBA00022475"/>
    </source>
</evidence>
<evidence type="ECO:0000256" key="8">
    <source>
        <dbReference type="SAM" id="Phobius"/>
    </source>
</evidence>
<dbReference type="AlphaFoldDB" id="A0A9W6UID5"/>
<comment type="subcellular location">
    <subcellularLocation>
        <location evidence="1">Cell membrane</location>
        <topology evidence="1">Multi-pass membrane protein</topology>
    </subcellularLocation>
</comment>
<evidence type="ECO:0000256" key="3">
    <source>
        <dbReference type="ARBA" id="ARBA00022448"/>
    </source>
</evidence>
<evidence type="ECO:0000313" key="10">
    <source>
        <dbReference type="Proteomes" id="UP001165092"/>
    </source>
</evidence>
<name>A0A9W6UID5_9ACTN</name>
<keyword evidence="3" id="KW-0813">Transport</keyword>
<comment type="caution">
    <text evidence="9">The sequence shown here is derived from an EMBL/GenBank/DDBJ whole genome shotgun (WGS) entry which is preliminary data.</text>
</comment>
<keyword evidence="5 8" id="KW-0812">Transmembrane</keyword>
<evidence type="ECO:0000256" key="2">
    <source>
        <dbReference type="ARBA" id="ARBA00009212"/>
    </source>
</evidence>
<gene>
    <name evidence="9" type="ORF">Nans01_19200</name>
</gene>
<dbReference type="Pfam" id="PF04066">
    <property type="entry name" value="MrpF_PhaF"/>
    <property type="match status" value="1"/>
</dbReference>
<feature type="transmembrane region" description="Helical" evidence="8">
    <location>
        <begin position="34"/>
        <end position="53"/>
    </location>
</feature>
<dbReference type="RefSeq" id="WP_285758676.1">
    <property type="nucleotide sequence ID" value="NZ_BSQG01000002.1"/>
</dbReference>
<protein>
    <recommendedName>
        <fullName evidence="11">Multisubunit sodium/proton antiporter MrpF subunit</fullName>
    </recommendedName>
</protein>
<keyword evidence="4" id="KW-1003">Cell membrane</keyword>
<dbReference type="PANTHER" id="PTHR34702">
    <property type="entry name" value="NA(+)/H(+) ANTIPORTER SUBUNIT F1"/>
    <property type="match status" value="1"/>
</dbReference>
<dbReference type="PANTHER" id="PTHR34702:SF1">
    <property type="entry name" value="NA(+)_H(+) ANTIPORTER SUBUNIT F"/>
    <property type="match status" value="1"/>
</dbReference>
<evidence type="ECO:0000256" key="5">
    <source>
        <dbReference type="ARBA" id="ARBA00022692"/>
    </source>
</evidence>
<evidence type="ECO:0000256" key="1">
    <source>
        <dbReference type="ARBA" id="ARBA00004651"/>
    </source>
</evidence>
<evidence type="ECO:0000256" key="7">
    <source>
        <dbReference type="ARBA" id="ARBA00023136"/>
    </source>
</evidence>
<keyword evidence="6 8" id="KW-1133">Transmembrane helix</keyword>
<dbReference type="GO" id="GO:0015385">
    <property type="term" value="F:sodium:proton antiporter activity"/>
    <property type="evidence" value="ECO:0007669"/>
    <property type="project" value="TreeGrafter"/>
</dbReference>